<dbReference type="Pfam" id="PF08042">
    <property type="entry name" value="PqqA"/>
    <property type="match status" value="1"/>
</dbReference>
<evidence type="ECO:0000256" key="3">
    <source>
        <dbReference type="ARBA" id="ARBA00015086"/>
    </source>
</evidence>
<dbReference type="EMBL" id="FNCE01000005">
    <property type="protein sequence ID" value="SDG10535.1"/>
    <property type="molecule type" value="Genomic_DNA"/>
</dbReference>
<dbReference type="NCBIfam" id="TIGR02107">
    <property type="entry name" value="PQQ_syn_pqqA"/>
    <property type="match status" value="1"/>
</dbReference>
<feature type="cross-link" description="Pyrroloquinoline quinone (Glu-Tyr)" evidence="5">
    <location>
        <begin position="30"/>
        <end position="34"/>
    </location>
</feature>
<dbReference type="HAMAP" id="MF_00656">
    <property type="entry name" value="PQQ_syn_PqqA"/>
    <property type="match status" value="1"/>
</dbReference>
<evidence type="ECO:0000256" key="1">
    <source>
        <dbReference type="ARBA" id="ARBA00004886"/>
    </source>
</evidence>
<dbReference type="STRING" id="1082479.SAMN05216241_105145"/>
<evidence type="ECO:0000256" key="4">
    <source>
        <dbReference type="ARBA" id="ARBA00022905"/>
    </source>
</evidence>
<proteinExistence type="inferred from homology"/>
<accession>A0A1G7RIP8</accession>
<sequence>MTAQRESIPTPPPAKTWTAPTVREIPAGMEINAYICAERDR</sequence>
<organism evidence="6 7">
    <name type="scientific">Limimonas halophila</name>
    <dbReference type="NCBI Taxonomy" id="1082479"/>
    <lineage>
        <taxon>Bacteria</taxon>
        <taxon>Pseudomonadati</taxon>
        <taxon>Pseudomonadota</taxon>
        <taxon>Alphaproteobacteria</taxon>
        <taxon>Rhodospirillales</taxon>
        <taxon>Rhodovibrionaceae</taxon>
        <taxon>Limimonas</taxon>
    </lineage>
</organism>
<name>A0A1G7RIP8_9PROT</name>
<reference evidence="6 7" key="1">
    <citation type="submission" date="2016-10" db="EMBL/GenBank/DDBJ databases">
        <authorList>
            <person name="de Groot N.N."/>
        </authorList>
    </citation>
    <scope>NUCLEOTIDE SEQUENCE [LARGE SCALE GENOMIC DNA]</scope>
    <source>
        <strain evidence="6 7">DSM 25584</strain>
    </source>
</reference>
<dbReference type="AlphaFoldDB" id="A0A1G7RIP8"/>
<protein>
    <recommendedName>
        <fullName evidence="3 5">Coenzyme PQQ synthesis protein A</fullName>
    </recommendedName>
    <alternativeName>
        <fullName evidence="5">Pyrroloquinoline quinone biosynthesis protein A</fullName>
    </alternativeName>
</protein>
<dbReference type="Proteomes" id="UP000199415">
    <property type="component" value="Unassembled WGS sequence"/>
</dbReference>
<keyword evidence="4 5" id="KW-0884">PQQ biosynthesis</keyword>
<dbReference type="RefSeq" id="WP_090019770.1">
    <property type="nucleotide sequence ID" value="NZ_FNCE01000005.1"/>
</dbReference>
<comment type="similarity">
    <text evidence="2 5">Belongs to the PqqA family.</text>
</comment>
<evidence type="ECO:0000313" key="6">
    <source>
        <dbReference type="EMBL" id="SDG10535.1"/>
    </source>
</evidence>
<comment type="pathway">
    <text evidence="1 5">Cofactor biosynthesis; pyrroloquinoline quinone biosynthesis.</text>
</comment>
<dbReference type="UniPathway" id="UPA00539"/>
<dbReference type="GO" id="GO:0018189">
    <property type="term" value="P:pyrroloquinoline quinone biosynthetic process"/>
    <property type="evidence" value="ECO:0007669"/>
    <property type="project" value="UniProtKB-UniRule"/>
</dbReference>
<keyword evidence="7" id="KW-1185">Reference proteome</keyword>
<dbReference type="InterPro" id="IPR011725">
    <property type="entry name" value="PQQ_synth_PqqA"/>
</dbReference>
<evidence type="ECO:0000313" key="7">
    <source>
        <dbReference type="Proteomes" id="UP000199415"/>
    </source>
</evidence>
<comment type="function">
    <text evidence="5">Required for coenzyme pyrroloquinoline quinone (PQQ) biosynthesis. PQQ is probably formed by cross-linking a specific glutamate to a specific tyrosine residue and excising these residues from the peptide.</text>
</comment>
<evidence type="ECO:0000256" key="5">
    <source>
        <dbReference type="HAMAP-Rule" id="MF_00656"/>
    </source>
</evidence>
<gene>
    <name evidence="5" type="primary">pqqA</name>
    <name evidence="6" type="ORF">SAMN05216241_105145</name>
</gene>
<evidence type="ECO:0000256" key="2">
    <source>
        <dbReference type="ARBA" id="ARBA00009325"/>
    </source>
</evidence>